<evidence type="ECO:0000313" key="4">
    <source>
        <dbReference type="Proteomes" id="UP001595645"/>
    </source>
</evidence>
<evidence type="ECO:0000256" key="1">
    <source>
        <dbReference type="SAM" id="MobiDB-lite"/>
    </source>
</evidence>
<feature type="transmembrane region" description="Helical" evidence="2">
    <location>
        <begin position="16"/>
        <end position="37"/>
    </location>
</feature>
<dbReference type="Proteomes" id="UP001595645">
    <property type="component" value="Unassembled WGS sequence"/>
</dbReference>
<dbReference type="Gene3D" id="1.10.101.10">
    <property type="entry name" value="PGBD-like superfamily/PGBD"/>
    <property type="match status" value="1"/>
</dbReference>
<comment type="caution">
    <text evidence="3">The sequence shown here is derived from an EMBL/GenBank/DDBJ whole genome shotgun (WGS) entry which is preliminary data.</text>
</comment>
<evidence type="ECO:0000313" key="3">
    <source>
        <dbReference type="EMBL" id="MFC3452317.1"/>
    </source>
</evidence>
<evidence type="ECO:0008006" key="5">
    <source>
        <dbReference type="Google" id="ProtNLM"/>
    </source>
</evidence>
<keyword evidence="2" id="KW-1133">Transmembrane helix</keyword>
<feature type="region of interest" description="Disordered" evidence="1">
    <location>
        <begin position="187"/>
        <end position="213"/>
    </location>
</feature>
<reference evidence="4" key="1">
    <citation type="journal article" date="2019" name="Int. J. Syst. Evol. Microbiol.">
        <title>The Global Catalogue of Microorganisms (GCM) 10K type strain sequencing project: providing services to taxonomists for standard genome sequencing and annotation.</title>
        <authorList>
            <consortium name="The Broad Institute Genomics Platform"/>
            <consortium name="The Broad Institute Genome Sequencing Center for Infectious Disease"/>
            <person name="Wu L."/>
            <person name="Ma J."/>
        </authorList>
    </citation>
    <scope>NUCLEOTIDE SEQUENCE [LARGE SCALE GENOMIC DNA]</scope>
    <source>
        <strain evidence="4">CGMCC 4.7676</strain>
    </source>
</reference>
<dbReference type="EMBL" id="JBHRWK010000035">
    <property type="protein sequence ID" value="MFC3452317.1"/>
    <property type="molecule type" value="Genomic_DNA"/>
</dbReference>
<gene>
    <name evidence="3" type="ORF">ACFOSH_23015</name>
</gene>
<dbReference type="InterPro" id="IPR036366">
    <property type="entry name" value="PGBDSf"/>
</dbReference>
<organism evidence="3 4">
    <name type="scientific">Amycolatopsis speibonae</name>
    <dbReference type="NCBI Taxonomy" id="1450224"/>
    <lineage>
        <taxon>Bacteria</taxon>
        <taxon>Bacillati</taxon>
        <taxon>Actinomycetota</taxon>
        <taxon>Actinomycetes</taxon>
        <taxon>Pseudonocardiales</taxon>
        <taxon>Pseudonocardiaceae</taxon>
        <taxon>Amycolatopsis</taxon>
    </lineage>
</organism>
<feature type="region of interest" description="Disordered" evidence="1">
    <location>
        <begin position="44"/>
        <end position="66"/>
    </location>
</feature>
<keyword evidence="4" id="KW-1185">Reference proteome</keyword>
<proteinExistence type="predicted"/>
<dbReference type="RefSeq" id="WP_378241103.1">
    <property type="nucleotide sequence ID" value="NZ_JBHRWK010000035.1"/>
</dbReference>
<accession>A0ABV7P3K1</accession>
<name>A0ABV7P3K1_9PSEU</name>
<protein>
    <recommendedName>
        <fullName evidence="5">Peptidoglycan-binding protein</fullName>
    </recommendedName>
</protein>
<feature type="compositionally biased region" description="Low complexity" evidence="1">
    <location>
        <begin position="198"/>
        <end position="213"/>
    </location>
</feature>
<sequence length="408" mass="41456">MTEVVVAQPGRKRRRWIVVATVLVIVAAVVVAVGTVFGQELKSPEQAAADARPPSPSPVTAKAESRKLAEPVVVRGKVIAGSSVKVASPPGSTGDNAVVTGVKVGVGGQAAEGKVLAEISGRPVFGLVLPFPLYRDLTPDIAGPDVEQVQRALGRLGYRVPVNGKFDEASRAGLSRFYQARGYDPAAVSGAPSAKQNPGGTTPAPETPAALTPTVNLPRSSVVLLDSPRRKVTAVGVRVGAVLDDPKAILLELDGQPAALQVIANREQIGVLKAGQRAQAVDDTTGESAAAEVASVGTEPVTGADGTTGFAVRLKFAGEPPAVTDRMLRVSIADAESGAEVLAVPVTAVYSHADGSTFVTVLAGKDPVDVTVKTGKAAGGWTEVTPQDPAVLKVGVPVVVGVNGKGGS</sequence>
<keyword evidence="2" id="KW-0472">Membrane</keyword>
<dbReference type="InterPro" id="IPR036365">
    <property type="entry name" value="PGBD-like_sf"/>
</dbReference>
<evidence type="ECO:0000256" key="2">
    <source>
        <dbReference type="SAM" id="Phobius"/>
    </source>
</evidence>
<dbReference type="SUPFAM" id="SSF47090">
    <property type="entry name" value="PGBD-like"/>
    <property type="match status" value="1"/>
</dbReference>
<keyword evidence="2" id="KW-0812">Transmembrane</keyword>
<dbReference type="Gene3D" id="2.40.420.20">
    <property type="match status" value="1"/>
</dbReference>